<feature type="region of interest" description="Disordered" evidence="1">
    <location>
        <begin position="126"/>
        <end position="224"/>
    </location>
</feature>
<evidence type="ECO:0000313" key="3">
    <source>
        <dbReference type="Proteomes" id="UP000694892"/>
    </source>
</evidence>
<evidence type="ECO:0000256" key="1">
    <source>
        <dbReference type="SAM" id="MobiDB-lite"/>
    </source>
</evidence>
<dbReference type="AlphaFoldDB" id="A0A974H4X1"/>
<dbReference type="EMBL" id="CM004481">
    <property type="protein sequence ID" value="OCT64984.1"/>
    <property type="molecule type" value="Genomic_DNA"/>
</dbReference>
<sequence length="224" mass="25510">MELGHTHRQCPEAWHIVKNCPNVESEYFAVWWSGEVGCRKRESGVLPLNETPEENLVRHQDQTQTGDKEGGGWKTVGSKSKKSKEERIVLRPDLEISNRFVLPEGNSLEDLPEEEELKIMEKEEGREVVKLKRKKKSKAKKVSSAVSSPEGKREEKMQDQPTQGNSETSLEGITEEKKRNRSTENEEDWESFGEEEISYQTNEGCSSGLGKFQEKWGGSVRETA</sequence>
<name>A0A974H4X1_XENLA</name>
<feature type="compositionally biased region" description="Basic and acidic residues" evidence="1">
    <location>
        <begin position="59"/>
        <end position="71"/>
    </location>
</feature>
<feature type="compositionally biased region" description="Basic residues" evidence="1">
    <location>
        <begin position="131"/>
        <end position="141"/>
    </location>
</feature>
<accession>A0A974H4X1</accession>
<organism evidence="2 3">
    <name type="scientific">Xenopus laevis</name>
    <name type="common">African clawed frog</name>
    <dbReference type="NCBI Taxonomy" id="8355"/>
    <lineage>
        <taxon>Eukaryota</taxon>
        <taxon>Metazoa</taxon>
        <taxon>Chordata</taxon>
        <taxon>Craniata</taxon>
        <taxon>Vertebrata</taxon>
        <taxon>Euteleostomi</taxon>
        <taxon>Amphibia</taxon>
        <taxon>Batrachia</taxon>
        <taxon>Anura</taxon>
        <taxon>Pipoidea</taxon>
        <taxon>Pipidae</taxon>
        <taxon>Xenopodinae</taxon>
        <taxon>Xenopus</taxon>
        <taxon>Xenopus</taxon>
    </lineage>
</organism>
<proteinExistence type="predicted"/>
<gene>
    <name evidence="2" type="ORF">XELAEV_18041225mg</name>
</gene>
<evidence type="ECO:0000313" key="2">
    <source>
        <dbReference type="EMBL" id="OCT64984.1"/>
    </source>
</evidence>
<protein>
    <submittedName>
        <fullName evidence="2">Uncharacterized protein</fullName>
    </submittedName>
</protein>
<dbReference type="Proteomes" id="UP000694892">
    <property type="component" value="Chromosome 8S"/>
</dbReference>
<feature type="region of interest" description="Disordered" evidence="1">
    <location>
        <begin position="59"/>
        <end position="86"/>
    </location>
</feature>
<reference evidence="3" key="1">
    <citation type="journal article" date="2016" name="Nature">
        <title>Genome evolution in the allotetraploid frog Xenopus laevis.</title>
        <authorList>
            <person name="Session A.M."/>
            <person name="Uno Y."/>
            <person name="Kwon T."/>
            <person name="Chapman J.A."/>
            <person name="Toyoda A."/>
            <person name="Takahashi S."/>
            <person name="Fukui A."/>
            <person name="Hikosaka A."/>
            <person name="Suzuki A."/>
            <person name="Kondo M."/>
            <person name="van Heeringen S.J."/>
            <person name="Quigley I."/>
            <person name="Heinz S."/>
            <person name="Ogino H."/>
            <person name="Ochi H."/>
            <person name="Hellsten U."/>
            <person name="Lyons J.B."/>
            <person name="Simakov O."/>
            <person name="Putnam N."/>
            <person name="Stites J."/>
            <person name="Kuroki Y."/>
            <person name="Tanaka T."/>
            <person name="Michiue T."/>
            <person name="Watanabe M."/>
            <person name="Bogdanovic O."/>
            <person name="Lister R."/>
            <person name="Georgiou G."/>
            <person name="Paranjpe S.S."/>
            <person name="van Kruijsbergen I."/>
            <person name="Shu S."/>
            <person name="Carlson J."/>
            <person name="Kinoshita T."/>
            <person name="Ohta Y."/>
            <person name="Mawaribuchi S."/>
            <person name="Jenkins J."/>
            <person name="Grimwood J."/>
            <person name="Schmutz J."/>
            <person name="Mitros T."/>
            <person name="Mozaffari S.V."/>
            <person name="Suzuki Y."/>
            <person name="Haramoto Y."/>
            <person name="Yamamoto T.S."/>
            <person name="Takagi C."/>
            <person name="Heald R."/>
            <person name="Miller K."/>
            <person name="Haudenschild C."/>
            <person name="Kitzman J."/>
            <person name="Nakayama T."/>
            <person name="Izutsu Y."/>
            <person name="Robert J."/>
            <person name="Fortriede J."/>
            <person name="Burns K."/>
            <person name="Lotay V."/>
            <person name="Karimi K."/>
            <person name="Yasuoka Y."/>
            <person name="Dichmann D.S."/>
            <person name="Flajnik M.F."/>
            <person name="Houston D.W."/>
            <person name="Shendure J."/>
            <person name="DuPasquier L."/>
            <person name="Vize P.D."/>
            <person name="Zorn A.M."/>
            <person name="Ito M."/>
            <person name="Marcotte E.M."/>
            <person name="Wallingford J.B."/>
            <person name="Ito Y."/>
            <person name="Asashima M."/>
            <person name="Ueno N."/>
            <person name="Matsuda Y."/>
            <person name="Veenstra G.J."/>
            <person name="Fujiyama A."/>
            <person name="Harland R.M."/>
            <person name="Taira M."/>
            <person name="Rokhsar D.S."/>
        </authorList>
    </citation>
    <scope>NUCLEOTIDE SEQUENCE [LARGE SCALE GENOMIC DNA]</scope>
    <source>
        <strain evidence="3">J</strain>
    </source>
</reference>
<feature type="compositionally biased region" description="Acidic residues" evidence="1">
    <location>
        <begin position="185"/>
        <end position="197"/>
    </location>
</feature>
<feature type="compositionally biased region" description="Basic and acidic residues" evidence="1">
    <location>
        <begin position="174"/>
        <end position="184"/>
    </location>
</feature>
<feature type="compositionally biased region" description="Polar residues" evidence="1">
    <location>
        <begin position="159"/>
        <end position="171"/>
    </location>
</feature>